<feature type="transmembrane region" description="Helical" evidence="1">
    <location>
        <begin position="128"/>
        <end position="145"/>
    </location>
</feature>
<dbReference type="EMBL" id="LR796333">
    <property type="protein sequence ID" value="CAB4137636.1"/>
    <property type="molecule type" value="Genomic_DNA"/>
</dbReference>
<name>A0A6J5LXJ4_9CAUD</name>
<reference evidence="2" key="1">
    <citation type="submission" date="2020-04" db="EMBL/GenBank/DDBJ databases">
        <authorList>
            <person name="Chiriac C."/>
            <person name="Salcher M."/>
            <person name="Ghai R."/>
            <person name="Kavagutti S V."/>
        </authorList>
    </citation>
    <scope>NUCLEOTIDE SEQUENCE</scope>
</reference>
<accession>A0A6J5LXJ4</accession>
<evidence type="ECO:0000256" key="1">
    <source>
        <dbReference type="SAM" id="Phobius"/>
    </source>
</evidence>
<evidence type="ECO:0000313" key="2">
    <source>
        <dbReference type="EMBL" id="CAB4137636.1"/>
    </source>
</evidence>
<organism evidence="2">
    <name type="scientific">uncultured Caudovirales phage</name>
    <dbReference type="NCBI Taxonomy" id="2100421"/>
    <lineage>
        <taxon>Viruses</taxon>
        <taxon>Duplodnaviria</taxon>
        <taxon>Heunggongvirae</taxon>
        <taxon>Uroviricota</taxon>
        <taxon>Caudoviricetes</taxon>
        <taxon>Peduoviridae</taxon>
        <taxon>Maltschvirus</taxon>
        <taxon>Maltschvirus maltsch</taxon>
    </lineage>
</organism>
<sequence length="150" mass="17465">MRYLFLVLLFIGCNPVKQVLRDQAKLEEVAKVVVKGGWCASDTTFITKSDTLVEVDTLVQVDTITDTYIFNDTVYITKWKTKTITKTLTIRDTLKSFIVDNARIRLLQTDSSRLAYELNEWEGKAKRRQLWIFLLIGGIALYFYIKTKLW</sequence>
<keyword evidence="1" id="KW-1133">Transmembrane helix</keyword>
<gene>
    <name evidence="2" type="ORF">UFOVP321_48</name>
</gene>
<keyword evidence="1" id="KW-0812">Transmembrane</keyword>
<proteinExistence type="predicted"/>
<keyword evidence="1" id="KW-0472">Membrane</keyword>
<protein>
    <submittedName>
        <fullName evidence="2">Uncharacterized protein</fullName>
    </submittedName>
</protein>